<evidence type="ECO:0000313" key="2">
    <source>
        <dbReference type="Proteomes" id="UP000663722"/>
    </source>
</evidence>
<protein>
    <submittedName>
        <fullName evidence="1">Uncharacterized protein</fullName>
    </submittedName>
</protein>
<name>A0A975GMF7_9BACT</name>
<accession>A0A975GMF7</accession>
<evidence type="ECO:0000313" key="1">
    <source>
        <dbReference type="EMBL" id="QTA85798.1"/>
    </source>
</evidence>
<keyword evidence="2" id="KW-1185">Reference proteome</keyword>
<dbReference type="Proteomes" id="UP000663722">
    <property type="component" value="Chromosome"/>
</dbReference>
<sequence>MSKFFTNITFKKRFLTPECQTYSLAIFPTAEKRRDLPNCKFGTPDNSFLKTSMSVRF</sequence>
<proteinExistence type="predicted"/>
<reference evidence="1" key="1">
    <citation type="journal article" date="2021" name="Microb. Physiol.">
        <title>Proteogenomic Insights into the Physiology of Marine, Sulfate-Reducing, Filamentous Desulfonema limicola and Desulfonema magnum.</title>
        <authorList>
            <person name="Schnaars V."/>
            <person name="Wohlbrand L."/>
            <person name="Scheve S."/>
            <person name="Hinrichs C."/>
            <person name="Reinhardt R."/>
            <person name="Rabus R."/>
        </authorList>
    </citation>
    <scope>NUCLEOTIDE SEQUENCE</scope>
    <source>
        <strain evidence="1">4be13</strain>
    </source>
</reference>
<dbReference type="EMBL" id="CP061800">
    <property type="protein sequence ID" value="QTA85798.1"/>
    <property type="molecule type" value="Genomic_DNA"/>
</dbReference>
<dbReference type="AlphaFoldDB" id="A0A975GMF7"/>
<gene>
    <name evidence="1" type="ORF">dnm_018130</name>
</gene>
<organism evidence="1 2">
    <name type="scientific">Desulfonema magnum</name>
    <dbReference type="NCBI Taxonomy" id="45655"/>
    <lineage>
        <taxon>Bacteria</taxon>
        <taxon>Pseudomonadati</taxon>
        <taxon>Thermodesulfobacteriota</taxon>
        <taxon>Desulfobacteria</taxon>
        <taxon>Desulfobacterales</taxon>
        <taxon>Desulfococcaceae</taxon>
        <taxon>Desulfonema</taxon>
    </lineage>
</organism>
<dbReference type="KEGG" id="dmm:dnm_018130"/>